<name>A0A226HKB5_9FLAO</name>
<protein>
    <submittedName>
        <fullName evidence="5">NAD(P)H-dependent oxidoreductase</fullName>
    </submittedName>
</protein>
<reference evidence="5 6" key="1">
    <citation type="submission" date="2016-11" db="EMBL/GenBank/DDBJ databases">
        <title>Whole genomes of Flavobacteriaceae.</title>
        <authorList>
            <person name="Stine C."/>
            <person name="Li C."/>
            <person name="Tadesse D."/>
        </authorList>
    </citation>
    <scope>NUCLEOTIDE SEQUENCE [LARGE SCALE GENOMIC DNA]</scope>
    <source>
        <strain evidence="5 6">DSM 18292</strain>
    </source>
</reference>
<dbReference type="SUPFAM" id="SSF55469">
    <property type="entry name" value="FMN-dependent nitroreductase-like"/>
    <property type="match status" value="1"/>
</dbReference>
<dbReference type="PANTHER" id="PTHR43673">
    <property type="entry name" value="NAD(P)H NITROREDUCTASE YDGI-RELATED"/>
    <property type="match status" value="1"/>
</dbReference>
<comment type="caution">
    <text evidence="5">The sequence shown here is derived from an EMBL/GenBank/DDBJ whole genome shotgun (WGS) entry which is preliminary data.</text>
</comment>
<evidence type="ECO:0000256" key="2">
    <source>
        <dbReference type="ARBA" id="ARBA00022857"/>
    </source>
</evidence>
<organism evidence="5 6">
    <name type="scientific">Flavobacterium hercynium</name>
    <dbReference type="NCBI Taxonomy" id="387094"/>
    <lineage>
        <taxon>Bacteria</taxon>
        <taxon>Pseudomonadati</taxon>
        <taxon>Bacteroidota</taxon>
        <taxon>Flavobacteriia</taxon>
        <taxon>Flavobacteriales</taxon>
        <taxon>Flavobacteriaceae</taxon>
        <taxon>Flavobacterium</taxon>
    </lineage>
</organism>
<proteinExistence type="inferred from homology"/>
<gene>
    <name evidence="5" type="ORF">B0A66_05360</name>
</gene>
<dbReference type="Pfam" id="PF00881">
    <property type="entry name" value="Nitroreductase"/>
    <property type="match status" value="1"/>
</dbReference>
<dbReference type="Gene3D" id="3.40.109.10">
    <property type="entry name" value="NADH Oxidase"/>
    <property type="match status" value="1"/>
</dbReference>
<dbReference type="InterPro" id="IPR000415">
    <property type="entry name" value="Nitroreductase-like"/>
</dbReference>
<keyword evidence="3" id="KW-0560">Oxidoreductase</keyword>
<accession>A0A226HKB5</accession>
<dbReference type="AlphaFoldDB" id="A0A226HKB5"/>
<keyword evidence="6" id="KW-1185">Reference proteome</keyword>
<sequence length="199" mass="22737">MNFLDLAKSRYTAKKYNETEKIADEKIQQLKEILWLSPSSINSQPWKFVFVSDEKTKKQLAGVSCFNEQKINEASHLVVFSAIDNVEKFEEQINQNLPEGSIGYYNQFLKPLPEPEIKSWLQHQVYLALGFFLSACASLEIDSTPMEGIKKEEYDKILALNGYKSLFAVAIGYRNPEDSNQPALKPKSRLALEKTIHSI</sequence>
<evidence type="ECO:0000313" key="6">
    <source>
        <dbReference type="Proteomes" id="UP000198345"/>
    </source>
</evidence>
<evidence type="ECO:0000256" key="1">
    <source>
        <dbReference type="ARBA" id="ARBA00007118"/>
    </source>
</evidence>
<dbReference type="Proteomes" id="UP000198345">
    <property type="component" value="Unassembled WGS sequence"/>
</dbReference>
<dbReference type="PANTHER" id="PTHR43673:SF10">
    <property type="entry name" value="NADH DEHYDROGENASE_NAD(P)H NITROREDUCTASE XCC3605-RELATED"/>
    <property type="match status" value="1"/>
</dbReference>
<dbReference type="OrthoDB" id="9809288at2"/>
<feature type="domain" description="Nitroreductase" evidence="4">
    <location>
        <begin position="8"/>
        <end position="173"/>
    </location>
</feature>
<comment type="similarity">
    <text evidence="1">Belongs to the nitroreductase family.</text>
</comment>
<dbReference type="CDD" id="cd02149">
    <property type="entry name" value="NfsB-like"/>
    <property type="match status" value="1"/>
</dbReference>
<evidence type="ECO:0000259" key="4">
    <source>
        <dbReference type="Pfam" id="PF00881"/>
    </source>
</evidence>
<dbReference type="EMBL" id="MUGW01000010">
    <property type="protein sequence ID" value="OXA94106.1"/>
    <property type="molecule type" value="Genomic_DNA"/>
</dbReference>
<dbReference type="InterPro" id="IPR033878">
    <property type="entry name" value="NfsB-like"/>
</dbReference>
<evidence type="ECO:0000256" key="3">
    <source>
        <dbReference type="ARBA" id="ARBA00023002"/>
    </source>
</evidence>
<dbReference type="RefSeq" id="WP_089048829.1">
    <property type="nucleotide sequence ID" value="NZ_FXTV01000016.1"/>
</dbReference>
<keyword evidence="2" id="KW-0521">NADP</keyword>
<dbReference type="InterPro" id="IPR029479">
    <property type="entry name" value="Nitroreductase"/>
</dbReference>
<evidence type="ECO:0000313" key="5">
    <source>
        <dbReference type="EMBL" id="OXA94106.1"/>
    </source>
</evidence>
<dbReference type="GO" id="GO:0016491">
    <property type="term" value="F:oxidoreductase activity"/>
    <property type="evidence" value="ECO:0007669"/>
    <property type="project" value="UniProtKB-KW"/>
</dbReference>